<comment type="caution">
    <text evidence="4">The sequence shown here is derived from an EMBL/GenBank/DDBJ whole genome shotgun (WGS) entry which is preliminary data.</text>
</comment>
<evidence type="ECO:0000256" key="2">
    <source>
        <dbReference type="ARBA" id="ARBA00023140"/>
    </source>
</evidence>
<dbReference type="GO" id="GO:0004165">
    <property type="term" value="F:delta(3)-delta(2)-enoyl-CoA isomerase activity"/>
    <property type="evidence" value="ECO:0007669"/>
    <property type="project" value="UniProtKB-ARBA"/>
</dbReference>
<organism evidence="4">
    <name type="scientific">marine sediment metagenome</name>
    <dbReference type="NCBI Taxonomy" id="412755"/>
    <lineage>
        <taxon>unclassified sequences</taxon>
        <taxon>metagenomes</taxon>
        <taxon>ecological metagenomes</taxon>
    </lineage>
</organism>
<dbReference type="InterPro" id="IPR029045">
    <property type="entry name" value="ClpP/crotonase-like_dom_sf"/>
</dbReference>
<evidence type="ECO:0008006" key="5">
    <source>
        <dbReference type="Google" id="ProtNLM"/>
    </source>
</evidence>
<dbReference type="GO" id="GO:0005777">
    <property type="term" value="C:peroxisome"/>
    <property type="evidence" value="ECO:0007669"/>
    <property type="project" value="UniProtKB-SubCell"/>
</dbReference>
<dbReference type="InterPro" id="IPR051053">
    <property type="entry name" value="ECH/Chromodomain_protein"/>
</dbReference>
<dbReference type="PANTHER" id="PTHR43684:SF1">
    <property type="entry name" value="ENOYL-COA DELTA ISOMERASE 2"/>
    <property type="match status" value="1"/>
</dbReference>
<gene>
    <name evidence="4" type="ORF">LCGC14_0077260</name>
</gene>
<dbReference type="SUPFAM" id="SSF52096">
    <property type="entry name" value="ClpP/crotonase"/>
    <property type="match status" value="1"/>
</dbReference>
<proteinExistence type="predicted"/>
<dbReference type="PANTHER" id="PTHR43684">
    <property type="match status" value="1"/>
</dbReference>
<protein>
    <recommendedName>
        <fullName evidence="5">Enoyl-CoA hydratase</fullName>
    </recommendedName>
</protein>
<evidence type="ECO:0000256" key="3">
    <source>
        <dbReference type="ARBA" id="ARBA00023235"/>
    </source>
</evidence>
<reference evidence="4" key="1">
    <citation type="journal article" date="2015" name="Nature">
        <title>Complex archaea that bridge the gap between prokaryotes and eukaryotes.</title>
        <authorList>
            <person name="Spang A."/>
            <person name="Saw J.H."/>
            <person name="Jorgensen S.L."/>
            <person name="Zaremba-Niedzwiedzka K."/>
            <person name="Martijn J."/>
            <person name="Lind A.E."/>
            <person name="van Eijk R."/>
            <person name="Schleper C."/>
            <person name="Guy L."/>
            <person name="Ettema T.J."/>
        </authorList>
    </citation>
    <scope>NUCLEOTIDE SEQUENCE</scope>
</reference>
<dbReference type="AlphaFoldDB" id="A0A0F9YLG0"/>
<dbReference type="InterPro" id="IPR001753">
    <property type="entry name" value="Enoyl-CoA_hydra/iso"/>
</dbReference>
<keyword evidence="3" id="KW-0413">Isomerase</keyword>
<dbReference type="Pfam" id="PF00378">
    <property type="entry name" value="ECH_1"/>
    <property type="match status" value="1"/>
</dbReference>
<sequence>MISSPDQHIIYQVSQGVLVIQIDRPDKKNALTQTMYGALAQGIVAADKDDEIKVILIRGTEACFTSGNDVNDFVKSPDLGTERPSVQFMKAIGHARKPVIAAVGGLAIGIGTTMLLHCDLVYAAEESFLQLPFTRLGLCPEAGSSLLLQQIVGHQRASELLLLGERFSAQKAKDYGIINEVLPAAGYLEHAMTKAHELARLPADAVQTSKALIKRNQAKPLDDIITTELTEFARLLQTPDAQAVFQAFLNKKSRA</sequence>
<dbReference type="Gene3D" id="3.90.226.10">
    <property type="entry name" value="2-enoyl-CoA Hydratase, Chain A, domain 1"/>
    <property type="match status" value="1"/>
</dbReference>
<evidence type="ECO:0000313" key="4">
    <source>
        <dbReference type="EMBL" id="KKO05454.1"/>
    </source>
</evidence>
<accession>A0A0F9YLG0</accession>
<evidence type="ECO:0000256" key="1">
    <source>
        <dbReference type="ARBA" id="ARBA00004275"/>
    </source>
</evidence>
<dbReference type="CDD" id="cd06558">
    <property type="entry name" value="crotonase-like"/>
    <property type="match status" value="1"/>
</dbReference>
<keyword evidence="2" id="KW-0576">Peroxisome</keyword>
<dbReference type="EMBL" id="LAZR01000019">
    <property type="protein sequence ID" value="KKO05454.1"/>
    <property type="molecule type" value="Genomic_DNA"/>
</dbReference>
<comment type="subcellular location">
    <subcellularLocation>
        <location evidence="1">Peroxisome</location>
    </subcellularLocation>
</comment>
<name>A0A0F9YLG0_9ZZZZ</name>